<dbReference type="SUPFAM" id="SSF53474">
    <property type="entry name" value="alpha/beta-Hydrolases"/>
    <property type="match status" value="1"/>
</dbReference>
<dbReference type="Gene3D" id="3.40.50.1820">
    <property type="entry name" value="alpha/beta hydrolase"/>
    <property type="match status" value="1"/>
</dbReference>
<name>A0A5C8HPZ6_9MICO</name>
<dbReference type="PANTHER" id="PTHR43194">
    <property type="entry name" value="HYDROLASE ALPHA/BETA FOLD FAMILY"/>
    <property type="match status" value="1"/>
</dbReference>
<evidence type="ECO:0000313" key="3">
    <source>
        <dbReference type="Proteomes" id="UP000321196"/>
    </source>
</evidence>
<dbReference type="PRINTS" id="PR00111">
    <property type="entry name" value="ABHYDROLASE"/>
</dbReference>
<comment type="caution">
    <text evidence="2">The sequence shown here is derived from an EMBL/GenBank/DDBJ whole genome shotgun (WGS) entry which is preliminary data.</text>
</comment>
<dbReference type="PANTHER" id="PTHR43194:SF2">
    <property type="entry name" value="PEROXISOMAL MEMBRANE PROTEIN LPX1"/>
    <property type="match status" value="1"/>
</dbReference>
<dbReference type="InterPro" id="IPR000073">
    <property type="entry name" value="AB_hydrolase_1"/>
</dbReference>
<proteinExistence type="predicted"/>
<accession>A0A5C8HPZ6</accession>
<dbReference type="AlphaFoldDB" id="A0A5C8HPZ6"/>
<keyword evidence="2" id="KW-0378">Hydrolase</keyword>
<gene>
    <name evidence="2" type="ORF">FVP60_07635</name>
</gene>
<reference evidence="2 3" key="1">
    <citation type="submission" date="2019-08" db="EMBL/GenBank/DDBJ databases">
        <authorList>
            <person name="Dong K."/>
        </authorList>
    </citation>
    <scope>NUCLEOTIDE SEQUENCE [LARGE SCALE GENOMIC DNA]</scope>
    <source>
        <strain evidence="2 3">M4-8</strain>
    </source>
</reference>
<evidence type="ECO:0000313" key="2">
    <source>
        <dbReference type="EMBL" id="TXK04864.1"/>
    </source>
</evidence>
<protein>
    <submittedName>
        <fullName evidence="2">Alpha/beta hydrolase</fullName>
    </submittedName>
</protein>
<dbReference type="InterPro" id="IPR029058">
    <property type="entry name" value="AB_hydrolase_fold"/>
</dbReference>
<evidence type="ECO:0000259" key="1">
    <source>
        <dbReference type="Pfam" id="PF00561"/>
    </source>
</evidence>
<dbReference type="GO" id="GO:0016787">
    <property type="term" value="F:hydrolase activity"/>
    <property type="evidence" value="ECO:0007669"/>
    <property type="project" value="UniProtKB-KW"/>
</dbReference>
<feature type="domain" description="AB hydrolase-1" evidence="1">
    <location>
        <begin position="45"/>
        <end position="282"/>
    </location>
</feature>
<dbReference type="Proteomes" id="UP000321196">
    <property type="component" value="Unassembled WGS sequence"/>
</dbReference>
<sequence>MNEFSFLAGQAHALGVEAPASVTRVSVAAHGGRTISALKYTDDEPVVTLLHGAGLNAHTWDSTVIAMGLPALAIDLPGHGDSSWRADASYTPDNLADDVILAIEALTSRPQILVGHSLGGLTAAAIASRRPDLVERVVFVDIVPALDPKIGPAELRAFYSRQDFATRDEVVDYAMSFGMGSDRAGTARGVLFNTRVREDGRVEWKHHFAQLALAILPEGAAEGTLVQNERAWQNVESIGAPVTLVRGSRGYIDEPALATFTHRVPEATVITVDAGHNVQETQPVALAAIITASSETE</sequence>
<dbReference type="Pfam" id="PF00561">
    <property type="entry name" value="Abhydrolase_1"/>
    <property type="match status" value="1"/>
</dbReference>
<organism evidence="2 3">
    <name type="scientific">Microbacterium mitrae</name>
    <dbReference type="NCBI Taxonomy" id="664640"/>
    <lineage>
        <taxon>Bacteria</taxon>
        <taxon>Bacillati</taxon>
        <taxon>Actinomycetota</taxon>
        <taxon>Actinomycetes</taxon>
        <taxon>Micrococcales</taxon>
        <taxon>Microbacteriaceae</taxon>
        <taxon>Microbacterium</taxon>
    </lineage>
</organism>
<dbReference type="InterPro" id="IPR050228">
    <property type="entry name" value="Carboxylesterase_BioH"/>
</dbReference>
<dbReference type="OrthoDB" id="63519at2"/>
<dbReference type="EMBL" id="VRSW01000002">
    <property type="protein sequence ID" value="TXK04864.1"/>
    <property type="molecule type" value="Genomic_DNA"/>
</dbReference>
<keyword evidence="3" id="KW-1185">Reference proteome</keyword>